<dbReference type="GO" id="GO:0005829">
    <property type="term" value="C:cytosol"/>
    <property type="evidence" value="ECO:0007669"/>
    <property type="project" value="TreeGrafter"/>
</dbReference>
<dbReference type="InterPro" id="IPR012340">
    <property type="entry name" value="NA-bd_OB-fold"/>
</dbReference>
<proteinExistence type="predicted"/>
<dbReference type="AlphaFoldDB" id="W9QSX2"/>
<name>W9QSX2_9ROSA</name>
<evidence type="ECO:0000313" key="2">
    <source>
        <dbReference type="Proteomes" id="UP000030645"/>
    </source>
</evidence>
<dbReference type="GO" id="GO:0016607">
    <property type="term" value="C:nuclear speck"/>
    <property type="evidence" value="ECO:0007669"/>
    <property type="project" value="TreeGrafter"/>
</dbReference>
<dbReference type="PANTHER" id="PTHR33962:SF1">
    <property type="entry name" value="RECQ-MEDIATED GENOME INSTABILITY PROTEIN 2"/>
    <property type="match status" value="1"/>
</dbReference>
<dbReference type="Gene3D" id="2.40.50.140">
    <property type="entry name" value="Nucleic acid-binding proteins"/>
    <property type="match status" value="1"/>
</dbReference>
<dbReference type="GO" id="GO:0006281">
    <property type="term" value="P:DNA repair"/>
    <property type="evidence" value="ECO:0007669"/>
    <property type="project" value="TreeGrafter"/>
</dbReference>
<dbReference type="Proteomes" id="UP000030645">
    <property type="component" value="Unassembled WGS sequence"/>
</dbReference>
<reference evidence="2" key="1">
    <citation type="submission" date="2013-01" db="EMBL/GenBank/DDBJ databases">
        <title>Draft Genome Sequence of a Mulberry Tree, Morus notabilis C.K. Schneid.</title>
        <authorList>
            <person name="He N."/>
            <person name="Zhao S."/>
        </authorList>
    </citation>
    <scope>NUCLEOTIDE SEQUENCE</scope>
</reference>
<organism evidence="1 2">
    <name type="scientific">Morus notabilis</name>
    <dbReference type="NCBI Taxonomy" id="981085"/>
    <lineage>
        <taxon>Eukaryota</taxon>
        <taxon>Viridiplantae</taxon>
        <taxon>Streptophyta</taxon>
        <taxon>Embryophyta</taxon>
        <taxon>Tracheophyta</taxon>
        <taxon>Spermatophyta</taxon>
        <taxon>Magnoliopsida</taxon>
        <taxon>eudicotyledons</taxon>
        <taxon>Gunneridae</taxon>
        <taxon>Pentapetalae</taxon>
        <taxon>rosids</taxon>
        <taxon>fabids</taxon>
        <taxon>Rosales</taxon>
        <taxon>Moraceae</taxon>
        <taxon>Moreae</taxon>
        <taxon>Morus</taxon>
    </lineage>
</organism>
<dbReference type="GO" id="GO:2000042">
    <property type="term" value="P:negative regulation of double-strand break repair via homologous recombination"/>
    <property type="evidence" value="ECO:0007669"/>
    <property type="project" value="TreeGrafter"/>
</dbReference>
<dbReference type="eggNOG" id="ENOG502S134">
    <property type="taxonomic scope" value="Eukaryota"/>
</dbReference>
<evidence type="ECO:0000313" key="1">
    <source>
        <dbReference type="EMBL" id="EXB53715.1"/>
    </source>
</evidence>
<sequence length="224" mass="25017">MDYNLAAVKVVCSQLKEARQTASPKRMTLGGILFQRVWLQGVLVWASADSQKFILDDGTGLLHLHLSPSPDFLLRPWKIGMYVMVVGGYVIRTDEPPVIKNQIHQQQILDTSNREAVPAWAEPSNCCIYGVCGVAWLKFAEFGSFTLGGGKGQGGCYKLNSVFANVFDLKQTTFGGYLKHYDNESNEINDEKWLLIQCASSSNPTISQNPHCCIWRPSFDEEVH</sequence>
<dbReference type="GO" id="GO:0033045">
    <property type="term" value="P:regulation of sister chromatid segregation"/>
    <property type="evidence" value="ECO:0007669"/>
    <property type="project" value="TreeGrafter"/>
</dbReference>
<gene>
    <name evidence="1" type="ORF">L484_008999</name>
</gene>
<dbReference type="EMBL" id="KE344107">
    <property type="protein sequence ID" value="EXB53715.1"/>
    <property type="molecule type" value="Genomic_DNA"/>
</dbReference>
<dbReference type="STRING" id="981085.W9QSX2"/>
<dbReference type="PANTHER" id="PTHR33962">
    <property type="entry name" value="RECQ-MEDIATED GENOME INSTABILITY PROTEIN 2 RMI2"/>
    <property type="match status" value="1"/>
</dbReference>
<dbReference type="GO" id="GO:0043007">
    <property type="term" value="P:maintenance of rDNA"/>
    <property type="evidence" value="ECO:0007669"/>
    <property type="project" value="TreeGrafter"/>
</dbReference>
<protein>
    <submittedName>
        <fullName evidence="1">Uncharacterized protein</fullName>
    </submittedName>
</protein>
<keyword evidence="2" id="KW-1185">Reference proteome</keyword>
<accession>W9QSX2</accession>
<dbReference type="Pfam" id="PF16100">
    <property type="entry name" value="RMI2"/>
    <property type="match status" value="1"/>
</dbReference>
<dbReference type="InterPro" id="IPR032245">
    <property type="entry name" value="RMI2"/>
</dbReference>